<evidence type="ECO:0000256" key="6">
    <source>
        <dbReference type="ARBA" id="ARBA00023237"/>
    </source>
</evidence>
<keyword evidence="4" id="KW-0812">Transmembrane</keyword>
<dbReference type="SUPFAM" id="SSF49464">
    <property type="entry name" value="Carboxypeptidase regulatory domain-like"/>
    <property type="match status" value="1"/>
</dbReference>
<accession>A0A1I7PHT8</accession>
<dbReference type="AlphaFoldDB" id="A0A1I7PHT8"/>
<sequence>MHKPFIKSFVLSVVTALALTLAPTTWAQITSSGLTGTVRGADGAPIAGANVTAVYTPTNATFTAVSTAAGRYNFRGLPVGGPYTISASSTGFNDARLEDVYSVLGTDVEVGLTLKSDVIQLEKFTVGGARTDLDGSATGSGLTISSDQIGAKPTSERSLADMISASPLVTLRDTFGDREESQITAVGQNNRYNSIQIDGSRINDTFGLNATGLASFFNPLSLDTIEQLAVAISPYDVRQAGFTGASINAVTKSGTNTFKGSVYYYFRGDDFAGLQLQGDNPRDLVERGVSVLPKLERQTYGATLGGPIIKNKLFFFVNYEKFESVSAGRDAIFENPANEAQILAKLDEFSTAAGKDIDWGSTVTEQTSNVAEDEKISAKLDWQINQDHRATLRYTTTEGEIPQFGVYASGTINLNGAGSSPTGGLINTPDGHFYSQTRKEKTIAGQVNSQWTPSFKTEIRYSTTTQDQLTPVNTVGPAIQINGVPGVLTNGTPTTGTYVVGTEQFRQGNVIGVESEQMAAIGDYFWKDVVFTGGIEREQTDFYNLFRQGSYGMVHFSSLANFLAGTPARITRNVYDPNVRNVADVSDLATTGIFGQARWDVNSRLTVTGGLRYEFVESSTPELNPAFQSATGFRNDGTPDGTSSISPRLGFNLALDDDRTTQIRGGIGHFFGRAPWVIFSNSYGQTGVGSGSLDSAQGQLPTSLTAYLAQFDPANPIGTYVDNPAIRREVNWVDDEVELPQSWRANLAFERKISFLDTVFTAEIVHSIVDQAIFVTNENLKAHPSITGADGRQRFSGNPGTAANAKFSGYTALIRVSNTDVGESTYATVMWSRPLKNKWGFDISYTRGRSTEAQSVGQTTAGGQWFRNAVFNQNTVEEGTSDFEIRDRVQLNLIRQFEFVKSYKTTASLAYEGRSGNPVSWVFGGDLNGDGVSFNDRVAVPTDASDGRFDFSGMTTAQRDAFFAFLDTSGLSKYAGGIAPKNSHREPWVNRLDLKFIQDIPIRGSFKAQLFFDFINFGAFIDKSTFGYYELAPNLSNGVFRTLTLTNATSYNAAGQIRPTFTSTPATYRVDNGMSRWRIQLGAKLLF</sequence>
<protein>
    <recommendedName>
        <fullName evidence="8">TonB-dependent transporter Oar-like beta-barrel domain-containing protein</fullName>
    </recommendedName>
</protein>
<dbReference type="Pfam" id="PF13620">
    <property type="entry name" value="CarboxypepD_reg"/>
    <property type="match status" value="1"/>
</dbReference>
<dbReference type="InterPro" id="IPR037066">
    <property type="entry name" value="Plug_dom_sf"/>
</dbReference>
<keyword evidence="5" id="KW-0472">Membrane</keyword>
<dbReference type="GO" id="GO:0044718">
    <property type="term" value="P:siderophore transmembrane transport"/>
    <property type="evidence" value="ECO:0007669"/>
    <property type="project" value="TreeGrafter"/>
</dbReference>
<organism evidence="9 10">
    <name type="scientific">Lacunisphaera limnophila</name>
    <dbReference type="NCBI Taxonomy" id="1838286"/>
    <lineage>
        <taxon>Bacteria</taxon>
        <taxon>Pseudomonadati</taxon>
        <taxon>Verrucomicrobiota</taxon>
        <taxon>Opitutia</taxon>
        <taxon>Opitutales</taxon>
        <taxon>Opitutaceae</taxon>
        <taxon>Lacunisphaera</taxon>
    </lineage>
</organism>
<keyword evidence="6" id="KW-0998">Cell outer membrane</keyword>
<gene>
    <name evidence="9" type="ORF">Verru16b_00225</name>
</gene>
<dbReference type="STRING" id="1838286.Verru16b_00225"/>
<dbReference type="EMBL" id="CP016094">
    <property type="protein sequence ID" value="AOS43182.1"/>
    <property type="molecule type" value="Genomic_DNA"/>
</dbReference>
<evidence type="ECO:0000256" key="5">
    <source>
        <dbReference type="ARBA" id="ARBA00023136"/>
    </source>
</evidence>
<dbReference type="Gene3D" id="2.170.130.10">
    <property type="entry name" value="TonB-dependent receptor, plug domain"/>
    <property type="match status" value="1"/>
</dbReference>
<evidence type="ECO:0000256" key="1">
    <source>
        <dbReference type="ARBA" id="ARBA00004571"/>
    </source>
</evidence>
<dbReference type="GO" id="GO:0009279">
    <property type="term" value="C:cell outer membrane"/>
    <property type="evidence" value="ECO:0007669"/>
    <property type="project" value="UniProtKB-SubCell"/>
</dbReference>
<reference evidence="9 10" key="1">
    <citation type="submission" date="2016-06" db="EMBL/GenBank/DDBJ databases">
        <title>Three novel species with peptidoglycan cell walls form the new genus Lacunisphaera gen. nov. in the family Opitutaceae of the verrucomicrobial subdivision 4.</title>
        <authorList>
            <person name="Rast P."/>
            <person name="Gloeckner I."/>
            <person name="Jogler M."/>
            <person name="Boedeker C."/>
            <person name="Jeske O."/>
            <person name="Wiegand S."/>
            <person name="Reinhardt R."/>
            <person name="Schumann P."/>
            <person name="Rohde M."/>
            <person name="Spring S."/>
            <person name="Gloeckner F.O."/>
            <person name="Jogler C."/>
        </authorList>
    </citation>
    <scope>NUCLEOTIDE SEQUENCE [LARGE SCALE GENOMIC DNA]</scope>
    <source>
        <strain evidence="9 10">IG16b</strain>
    </source>
</reference>
<keyword evidence="3" id="KW-1134">Transmembrane beta strand</keyword>
<dbReference type="Pfam" id="PF25183">
    <property type="entry name" value="OMP_b-brl_4"/>
    <property type="match status" value="2"/>
</dbReference>
<evidence type="ECO:0000256" key="2">
    <source>
        <dbReference type="ARBA" id="ARBA00022448"/>
    </source>
</evidence>
<keyword evidence="10" id="KW-1185">Reference proteome</keyword>
<dbReference type="SUPFAM" id="SSF56935">
    <property type="entry name" value="Porins"/>
    <property type="match status" value="1"/>
</dbReference>
<dbReference type="PANTHER" id="PTHR30069">
    <property type="entry name" value="TONB-DEPENDENT OUTER MEMBRANE RECEPTOR"/>
    <property type="match status" value="1"/>
</dbReference>
<dbReference type="Gene3D" id="2.40.170.20">
    <property type="entry name" value="TonB-dependent receptor, beta-barrel domain"/>
    <property type="match status" value="1"/>
</dbReference>
<keyword evidence="7" id="KW-0732">Signal</keyword>
<proteinExistence type="predicted"/>
<evidence type="ECO:0000256" key="7">
    <source>
        <dbReference type="SAM" id="SignalP"/>
    </source>
</evidence>
<dbReference type="PANTHER" id="PTHR30069:SF46">
    <property type="entry name" value="OAR PROTEIN"/>
    <property type="match status" value="1"/>
</dbReference>
<evidence type="ECO:0000313" key="10">
    <source>
        <dbReference type="Proteomes" id="UP000095228"/>
    </source>
</evidence>
<evidence type="ECO:0000259" key="8">
    <source>
        <dbReference type="Pfam" id="PF25183"/>
    </source>
</evidence>
<feature type="signal peptide" evidence="7">
    <location>
        <begin position="1"/>
        <end position="27"/>
    </location>
</feature>
<comment type="subcellular location">
    <subcellularLocation>
        <location evidence="1">Cell outer membrane</location>
        <topology evidence="1">Multi-pass membrane protein</topology>
    </subcellularLocation>
</comment>
<dbReference type="PATRIC" id="fig|1838286.3.peg.226"/>
<keyword evidence="2" id="KW-0813">Transport</keyword>
<dbReference type="GO" id="GO:0015344">
    <property type="term" value="F:siderophore uptake transmembrane transporter activity"/>
    <property type="evidence" value="ECO:0007669"/>
    <property type="project" value="TreeGrafter"/>
</dbReference>
<feature type="chain" id="PRO_5009304130" description="TonB-dependent transporter Oar-like beta-barrel domain-containing protein" evidence="7">
    <location>
        <begin position="28"/>
        <end position="1087"/>
    </location>
</feature>
<name>A0A1I7PHT8_9BACT</name>
<evidence type="ECO:0000313" key="9">
    <source>
        <dbReference type="EMBL" id="AOS43182.1"/>
    </source>
</evidence>
<dbReference type="InterPro" id="IPR008969">
    <property type="entry name" value="CarboxyPept-like_regulatory"/>
</dbReference>
<feature type="domain" description="TonB-dependent transporter Oar-like beta-barrel" evidence="8">
    <location>
        <begin position="250"/>
        <end position="332"/>
    </location>
</feature>
<dbReference type="InterPro" id="IPR036942">
    <property type="entry name" value="Beta-barrel_TonB_sf"/>
</dbReference>
<dbReference type="RefSeq" id="WP_069960567.1">
    <property type="nucleotide sequence ID" value="NZ_CP016094.1"/>
</dbReference>
<dbReference type="Proteomes" id="UP000095228">
    <property type="component" value="Chromosome"/>
</dbReference>
<evidence type="ECO:0000256" key="4">
    <source>
        <dbReference type="ARBA" id="ARBA00022692"/>
    </source>
</evidence>
<dbReference type="InterPro" id="IPR057601">
    <property type="entry name" value="Oar-like_b-barrel"/>
</dbReference>
<dbReference type="OrthoDB" id="9764669at2"/>
<dbReference type="KEGG" id="obg:Verru16b_00225"/>
<evidence type="ECO:0000256" key="3">
    <source>
        <dbReference type="ARBA" id="ARBA00022452"/>
    </source>
</evidence>
<dbReference type="Gene3D" id="2.60.40.1120">
    <property type="entry name" value="Carboxypeptidase-like, regulatory domain"/>
    <property type="match status" value="1"/>
</dbReference>
<feature type="domain" description="TonB-dependent transporter Oar-like beta-barrel" evidence="8">
    <location>
        <begin position="356"/>
        <end position="1016"/>
    </location>
</feature>
<dbReference type="InterPro" id="IPR039426">
    <property type="entry name" value="TonB-dep_rcpt-like"/>
</dbReference>